<dbReference type="GO" id="GO:0016887">
    <property type="term" value="F:ATP hydrolysis activity"/>
    <property type="evidence" value="ECO:0007669"/>
    <property type="project" value="InterPro"/>
</dbReference>
<name>A0A7Y2H172_UNCEI</name>
<reference evidence="6 7" key="1">
    <citation type="submission" date="2020-03" db="EMBL/GenBank/DDBJ databases">
        <title>Metabolic flexibility allows generalist bacteria to become dominant in a frequently disturbed ecosystem.</title>
        <authorList>
            <person name="Chen Y.-J."/>
            <person name="Leung P.M."/>
            <person name="Bay S.K."/>
            <person name="Hugenholtz P."/>
            <person name="Kessler A.J."/>
            <person name="Shelley G."/>
            <person name="Waite D.W."/>
            <person name="Cook P.L."/>
            <person name="Greening C."/>
        </authorList>
    </citation>
    <scope>NUCLEOTIDE SEQUENCE [LARGE SCALE GENOMIC DNA]</scope>
    <source>
        <strain evidence="6">SS_bin_28</strain>
    </source>
</reference>
<keyword evidence="4 6" id="KW-0067">ATP-binding</keyword>
<keyword evidence="3" id="KW-0547">Nucleotide-binding</keyword>
<feature type="domain" description="ABC transporter" evidence="5">
    <location>
        <begin position="9"/>
        <end position="232"/>
    </location>
</feature>
<dbReference type="CDD" id="cd03255">
    <property type="entry name" value="ABC_MJ0796_LolCDE_FtsE"/>
    <property type="match status" value="1"/>
</dbReference>
<keyword evidence="2" id="KW-0813">Transport</keyword>
<protein>
    <submittedName>
        <fullName evidence="6">ABC transporter ATP-binding protein</fullName>
    </submittedName>
</protein>
<evidence type="ECO:0000256" key="4">
    <source>
        <dbReference type="ARBA" id="ARBA00022840"/>
    </source>
</evidence>
<dbReference type="PROSITE" id="PS50893">
    <property type="entry name" value="ABC_TRANSPORTER_2"/>
    <property type="match status" value="1"/>
</dbReference>
<proteinExistence type="inferred from homology"/>
<dbReference type="GO" id="GO:0005524">
    <property type="term" value="F:ATP binding"/>
    <property type="evidence" value="ECO:0007669"/>
    <property type="project" value="UniProtKB-KW"/>
</dbReference>
<evidence type="ECO:0000313" key="6">
    <source>
        <dbReference type="EMBL" id="NNF05675.1"/>
    </source>
</evidence>
<evidence type="ECO:0000313" key="7">
    <source>
        <dbReference type="Proteomes" id="UP000547674"/>
    </source>
</evidence>
<dbReference type="InterPro" id="IPR017911">
    <property type="entry name" value="MacB-like_ATP-bd"/>
</dbReference>
<dbReference type="AlphaFoldDB" id="A0A7Y2H172"/>
<dbReference type="PROSITE" id="PS00211">
    <property type="entry name" value="ABC_TRANSPORTER_1"/>
    <property type="match status" value="1"/>
</dbReference>
<dbReference type="GO" id="GO:0022857">
    <property type="term" value="F:transmembrane transporter activity"/>
    <property type="evidence" value="ECO:0007669"/>
    <property type="project" value="TreeGrafter"/>
</dbReference>
<dbReference type="InterPro" id="IPR015854">
    <property type="entry name" value="ABC_transpr_LolD-like"/>
</dbReference>
<dbReference type="PANTHER" id="PTHR24220">
    <property type="entry name" value="IMPORT ATP-BINDING PROTEIN"/>
    <property type="match status" value="1"/>
</dbReference>
<dbReference type="SMART" id="SM00382">
    <property type="entry name" value="AAA"/>
    <property type="match status" value="1"/>
</dbReference>
<evidence type="ECO:0000256" key="1">
    <source>
        <dbReference type="ARBA" id="ARBA00005417"/>
    </source>
</evidence>
<dbReference type="Proteomes" id="UP000547674">
    <property type="component" value="Unassembled WGS sequence"/>
</dbReference>
<gene>
    <name evidence="6" type="ORF">HKN21_02830</name>
</gene>
<dbReference type="Pfam" id="PF00005">
    <property type="entry name" value="ABC_tran"/>
    <property type="match status" value="1"/>
</dbReference>
<comment type="caution">
    <text evidence="6">The sequence shown here is derived from an EMBL/GenBank/DDBJ whole genome shotgun (WGS) entry which is preliminary data.</text>
</comment>
<dbReference type="Gene3D" id="3.40.50.300">
    <property type="entry name" value="P-loop containing nucleotide triphosphate hydrolases"/>
    <property type="match status" value="1"/>
</dbReference>
<evidence type="ECO:0000256" key="2">
    <source>
        <dbReference type="ARBA" id="ARBA00022448"/>
    </source>
</evidence>
<evidence type="ECO:0000259" key="5">
    <source>
        <dbReference type="PROSITE" id="PS50893"/>
    </source>
</evidence>
<sequence>MSKTQGSILRAEKLCKSFALPRRGRLDVLKDLDLDLGPGTLNAIVGASGSGKSTLLHVLGTLDRPTGGRVLFEDRDVFQLGGGELAKFRNASIGFVFQFHHLLPELSALENVYLPGMMSGRPVEELESEAESLLTRVGLKDRLDHRPGQLSGGEQQRAAVARALINRPAVLLADEPTGNLDGANAEALQELFVEIVADYGQATLVATHNEQLADRADAVYRIESGRVSLESR</sequence>
<dbReference type="GO" id="GO:0005886">
    <property type="term" value="C:plasma membrane"/>
    <property type="evidence" value="ECO:0007669"/>
    <property type="project" value="TreeGrafter"/>
</dbReference>
<evidence type="ECO:0000256" key="3">
    <source>
        <dbReference type="ARBA" id="ARBA00022741"/>
    </source>
</evidence>
<dbReference type="EMBL" id="JABDJR010000105">
    <property type="protein sequence ID" value="NNF05675.1"/>
    <property type="molecule type" value="Genomic_DNA"/>
</dbReference>
<dbReference type="InterPro" id="IPR003593">
    <property type="entry name" value="AAA+_ATPase"/>
</dbReference>
<dbReference type="InterPro" id="IPR003439">
    <property type="entry name" value="ABC_transporter-like_ATP-bd"/>
</dbReference>
<dbReference type="SUPFAM" id="SSF52540">
    <property type="entry name" value="P-loop containing nucleoside triphosphate hydrolases"/>
    <property type="match status" value="1"/>
</dbReference>
<dbReference type="PANTHER" id="PTHR24220:SF689">
    <property type="entry name" value="LIPOPROTEIN-RELEASING SYSTEM ATP-BINDING PROTEIN LOLD"/>
    <property type="match status" value="1"/>
</dbReference>
<dbReference type="InterPro" id="IPR027417">
    <property type="entry name" value="P-loop_NTPase"/>
</dbReference>
<comment type="similarity">
    <text evidence="1">Belongs to the ABC transporter superfamily.</text>
</comment>
<organism evidence="6 7">
    <name type="scientific">Eiseniibacteriota bacterium</name>
    <dbReference type="NCBI Taxonomy" id="2212470"/>
    <lineage>
        <taxon>Bacteria</taxon>
        <taxon>Candidatus Eiseniibacteriota</taxon>
    </lineage>
</organism>
<accession>A0A7Y2H172</accession>
<dbReference type="InterPro" id="IPR017871">
    <property type="entry name" value="ABC_transporter-like_CS"/>
</dbReference>